<dbReference type="Proteomes" id="UP000194143">
    <property type="component" value="Chromosome"/>
</dbReference>
<protein>
    <submittedName>
        <fullName evidence="1">Uncharacterized protein</fullName>
    </submittedName>
</protein>
<evidence type="ECO:0000313" key="2">
    <source>
        <dbReference type="Proteomes" id="UP000194143"/>
    </source>
</evidence>
<name>A0A1W6WL78_BACTU</name>
<dbReference type="EMBL" id="CP021061">
    <property type="protein sequence ID" value="ARP57290.1"/>
    <property type="molecule type" value="Genomic_DNA"/>
</dbReference>
<accession>A0A1W6WL78</accession>
<reference evidence="1 2" key="1">
    <citation type="submission" date="2017-04" db="EMBL/GenBank/DDBJ databases">
        <title>Complete Genome Sequence of Bacillus thuringiensis type Strain ATCC 10792.</title>
        <authorList>
            <person name="Oh D.-H."/>
            <person name="Park B.-J."/>
            <person name="Shuai W."/>
            <person name="Chelliah R."/>
        </authorList>
    </citation>
    <scope>NUCLEOTIDE SEQUENCE [LARGE SCALE GENOMIC DNA]</scope>
    <source>
        <strain evidence="1 2">ATCC 10792</strain>
    </source>
</reference>
<sequence length="78" mass="9319">MMKNYWTRVNILGCNNRLWINGESGAVYQSKRDSKRWMWRNNIIDAPDLDSAEKVIRLLDLQPETHRKLFSGLITRKR</sequence>
<evidence type="ECO:0000313" key="1">
    <source>
        <dbReference type="EMBL" id="ARP57290.1"/>
    </source>
</evidence>
<proteinExistence type="predicted"/>
<dbReference type="AlphaFoldDB" id="A0A1W6WL78"/>
<gene>
    <name evidence="1" type="ORF">CAB88_09390</name>
</gene>
<organism evidence="1 2">
    <name type="scientific">Bacillus thuringiensis</name>
    <dbReference type="NCBI Taxonomy" id="1428"/>
    <lineage>
        <taxon>Bacteria</taxon>
        <taxon>Bacillati</taxon>
        <taxon>Bacillota</taxon>
        <taxon>Bacilli</taxon>
        <taxon>Bacillales</taxon>
        <taxon>Bacillaceae</taxon>
        <taxon>Bacillus</taxon>
        <taxon>Bacillus cereus group</taxon>
    </lineage>
</organism>
<keyword evidence="2" id="KW-1185">Reference proteome</keyword>